<feature type="chain" id="PRO_5030572137" description="NAD-dependent epimerase/dehydratase domain-containing protein" evidence="2">
    <location>
        <begin position="34"/>
        <end position="509"/>
    </location>
</feature>
<dbReference type="AlphaFoldDB" id="A0A7S0DNI8"/>
<evidence type="ECO:0000259" key="3">
    <source>
        <dbReference type="Pfam" id="PF01370"/>
    </source>
</evidence>
<keyword evidence="2" id="KW-0732">Signal</keyword>
<evidence type="ECO:0000256" key="1">
    <source>
        <dbReference type="ARBA" id="ARBA00007637"/>
    </source>
</evidence>
<accession>A0A7S0DNI8</accession>
<dbReference type="Gene3D" id="3.90.25.10">
    <property type="entry name" value="UDP-galactose 4-epimerase, domain 1"/>
    <property type="match status" value="1"/>
</dbReference>
<gene>
    <name evidence="4" type="ORF">LAMO00422_LOCUS19489</name>
</gene>
<protein>
    <recommendedName>
        <fullName evidence="3">NAD-dependent epimerase/dehydratase domain-containing protein</fullName>
    </recommendedName>
</protein>
<reference evidence="4" key="1">
    <citation type="submission" date="2021-01" db="EMBL/GenBank/DDBJ databases">
        <authorList>
            <person name="Corre E."/>
            <person name="Pelletier E."/>
            <person name="Niang G."/>
            <person name="Scheremetjew M."/>
            <person name="Finn R."/>
            <person name="Kale V."/>
            <person name="Holt S."/>
            <person name="Cochrane G."/>
            <person name="Meng A."/>
            <person name="Brown T."/>
            <person name="Cohen L."/>
        </authorList>
    </citation>
    <scope>NUCLEOTIDE SEQUENCE</scope>
    <source>
        <strain evidence="4">CCMP2058</strain>
    </source>
</reference>
<dbReference type="InterPro" id="IPR036291">
    <property type="entry name" value="NAD(P)-bd_dom_sf"/>
</dbReference>
<organism evidence="4">
    <name type="scientific">Amorphochlora amoebiformis</name>
    <dbReference type="NCBI Taxonomy" id="1561963"/>
    <lineage>
        <taxon>Eukaryota</taxon>
        <taxon>Sar</taxon>
        <taxon>Rhizaria</taxon>
        <taxon>Cercozoa</taxon>
        <taxon>Chlorarachniophyceae</taxon>
        <taxon>Amorphochlora</taxon>
    </lineage>
</organism>
<dbReference type="SUPFAM" id="SSF51735">
    <property type="entry name" value="NAD(P)-binding Rossmann-fold domains"/>
    <property type="match status" value="1"/>
</dbReference>
<evidence type="ECO:0000256" key="2">
    <source>
        <dbReference type="SAM" id="SignalP"/>
    </source>
</evidence>
<dbReference type="PANTHER" id="PTHR43000">
    <property type="entry name" value="DTDP-D-GLUCOSE 4,6-DEHYDRATASE-RELATED"/>
    <property type="match status" value="1"/>
</dbReference>
<feature type="signal peptide" evidence="2">
    <location>
        <begin position="1"/>
        <end position="33"/>
    </location>
</feature>
<dbReference type="InterPro" id="IPR001509">
    <property type="entry name" value="Epimerase_deHydtase"/>
</dbReference>
<evidence type="ECO:0000313" key="4">
    <source>
        <dbReference type="EMBL" id="CAD8460531.1"/>
    </source>
</evidence>
<sequence length="509" mass="56439">MVSSWSKASLALNVALALVLLVGLSTRRHESLAQPTMRSVQSRAAFLPAISTRPSLRRFNRVPNSASRTYNKLQREMDDWMASAALRRAVEGPRRSARVNAETEGSGKAAPVSLVLGGDGFCGWPTALHLSENGHKVIIVDNLLRRKIDEELGTQSLTPISSPQERVAAWKEISGKDIEFIEMDVSGPLSDVMDLIGKYKPDNIIHFAEIRAAPYSMKTPANKAETVRNNLIGVHNVLISMLEHVPDAHLIHLGTMGVYGYGTVDGAIPEGYVNVCMGSKEMEIVAPYHPGSVYHTTKCLDNVLFNFYVKNDQLRITDLHQGIVWGVETPETARDPRLVNRLDVDSDYGTVLNRFAVQSALGLDITPYGTGGQTRAFINIADTARCIRIATENPPDHGERVKIFNQVAESHRVRDLAMMMEKLSPEGSKVTMIPNPRNEKSENELDVINQNFRSFGWDPVLLDQGKAQELVDTIVKYKDRLIVNNLNPTSFWGKKQEEACTKTESPIMA</sequence>
<name>A0A7S0DNI8_9EUKA</name>
<proteinExistence type="inferred from homology"/>
<comment type="similarity">
    <text evidence="1">Belongs to the NAD(P)-dependent epimerase/dehydratase family.</text>
</comment>
<feature type="domain" description="NAD-dependent epimerase/dehydratase" evidence="3">
    <location>
        <begin position="114"/>
        <end position="400"/>
    </location>
</feature>
<dbReference type="Pfam" id="PF01370">
    <property type="entry name" value="Epimerase"/>
    <property type="match status" value="1"/>
</dbReference>
<dbReference type="EMBL" id="HBEM01028522">
    <property type="protein sequence ID" value="CAD8460531.1"/>
    <property type="molecule type" value="Transcribed_RNA"/>
</dbReference>
<dbReference type="Gene3D" id="3.40.50.720">
    <property type="entry name" value="NAD(P)-binding Rossmann-like Domain"/>
    <property type="match status" value="1"/>
</dbReference>